<feature type="non-terminal residue" evidence="1">
    <location>
        <position position="203"/>
    </location>
</feature>
<sequence length="203" mass="23339">MKISDHATYTIDNDTKECKLSLFTCKLEEGDHVTTNSLQNTTTILSNFNQKALNIANNVQQRLFDRFKAQRNFNNDSSCFYVLNYESCDQFESQQFQNKLLRCFEKYKEVIVSADSIKDYWVETVREINEDTKIVPTTESDLNYLLTIDVENYLPSNSQAFNLENYEINNFIGETQNSTDETNLISNMSFSTFVIAAALLAGS</sequence>
<dbReference type="AlphaFoldDB" id="R0MRM7"/>
<accession>R0MRM7</accession>
<name>R0MRM7_NOSB1</name>
<gene>
    <name evidence="1" type="ORF">NBO_2g0050</name>
</gene>
<dbReference type="EMBL" id="KB908910">
    <property type="protein sequence ID" value="EOB15558.1"/>
    <property type="molecule type" value="Genomic_DNA"/>
</dbReference>
<organism evidence="1 2">
    <name type="scientific">Nosema bombycis (strain CQ1 / CVCC 102059)</name>
    <name type="common">Microsporidian parasite</name>
    <name type="synonym">Pebrine of silkworm</name>
    <dbReference type="NCBI Taxonomy" id="578461"/>
    <lineage>
        <taxon>Eukaryota</taxon>
        <taxon>Fungi</taxon>
        <taxon>Fungi incertae sedis</taxon>
        <taxon>Microsporidia</taxon>
        <taxon>Nosematidae</taxon>
        <taxon>Nosema</taxon>
    </lineage>
</organism>
<protein>
    <submittedName>
        <fullName evidence="1">Uncharacterized protein</fullName>
    </submittedName>
</protein>
<evidence type="ECO:0000313" key="2">
    <source>
        <dbReference type="Proteomes" id="UP000016927"/>
    </source>
</evidence>
<reference evidence="1 2" key="1">
    <citation type="journal article" date="2013" name="BMC Genomics">
        <title>Comparative genomics of parasitic silkworm microsporidia reveal an association between genome expansion and host adaptation.</title>
        <authorList>
            <person name="Pan G."/>
            <person name="Xu J."/>
            <person name="Li T."/>
            <person name="Xia Q."/>
            <person name="Liu S.L."/>
            <person name="Zhang G."/>
            <person name="Li S."/>
            <person name="Li C."/>
            <person name="Liu H."/>
            <person name="Yang L."/>
            <person name="Liu T."/>
            <person name="Zhang X."/>
            <person name="Wu Z."/>
            <person name="Fan W."/>
            <person name="Dang X."/>
            <person name="Xiang H."/>
            <person name="Tao M."/>
            <person name="Li Y."/>
            <person name="Hu J."/>
            <person name="Li Z."/>
            <person name="Lin L."/>
            <person name="Luo J."/>
            <person name="Geng L."/>
            <person name="Wang L."/>
            <person name="Long M."/>
            <person name="Wan Y."/>
            <person name="He N."/>
            <person name="Zhang Z."/>
            <person name="Lu C."/>
            <person name="Keeling P.J."/>
            <person name="Wang J."/>
            <person name="Xiang Z."/>
            <person name="Zhou Z."/>
        </authorList>
    </citation>
    <scope>NUCLEOTIDE SEQUENCE [LARGE SCALE GENOMIC DNA]</scope>
    <source>
        <strain evidence="2">CQ1 / CVCC 102059</strain>
    </source>
</reference>
<proteinExistence type="predicted"/>
<dbReference type="Proteomes" id="UP000016927">
    <property type="component" value="Unassembled WGS sequence"/>
</dbReference>
<evidence type="ECO:0000313" key="1">
    <source>
        <dbReference type="EMBL" id="EOB15558.1"/>
    </source>
</evidence>
<dbReference type="HOGENOM" id="CLU_1349295_0_0_1"/>
<dbReference type="VEuPathDB" id="MicrosporidiaDB:NBO_2g0050"/>
<keyword evidence="2" id="KW-1185">Reference proteome</keyword>